<dbReference type="Gene3D" id="3.30.70.1280">
    <property type="entry name" value="SP0830-like domains"/>
    <property type="match status" value="1"/>
</dbReference>
<reference evidence="1 2" key="1">
    <citation type="submission" date="2018-08" db="EMBL/GenBank/DDBJ databases">
        <title>Parvularcula sp. SM1705, isolated from surface water of the South Sea China.</title>
        <authorList>
            <person name="Sun L."/>
        </authorList>
    </citation>
    <scope>NUCLEOTIDE SEQUENCE [LARGE SCALE GENOMIC DNA]</scope>
    <source>
        <strain evidence="1 2">SM1705</strain>
    </source>
</reference>
<dbReference type="RefSeq" id="WP_116393453.1">
    <property type="nucleotide sequence ID" value="NZ_QUQO01000002.1"/>
</dbReference>
<gene>
    <name evidence="1" type="ORF">DX908_15835</name>
</gene>
<name>A0A371R8L4_9PROT</name>
<dbReference type="Proteomes" id="UP000264589">
    <property type="component" value="Unassembled WGS sequence"/>
</dbReference>
<proteinExistence type="predicted"/>
<dbReference type="PANTHER" id="PTHR36439">
    <property type="entry name" value="BLL4334 PROTEIN"/>
    <property type="match status" value="1"/>
</dbReference>
<dbReference type="PANTHER" id="PTHR36439:SF1">
    <property type="entry name" value="DUF1697 DOMAIN-CONTAINING PROTEIN"/>
    <property type="match status" value="1"/>
</dbReference>
<accession>A0A371R8L4</accession>
<dbReference type="Pfam" id="PF08002">
    <property type="entry name" value="DUF1697"/>
    <property type="match status" value="1"/>
</dbReference>
<sequence length="179" mass="19577">MPHRICLLRGINVGGRNIVPMKPLCAMLTEHGYSDVKSVIQSGNLVFDVPAKRSDAALAAEISDLIEKDFDVKPRAFVLKEAAFRSTIEDNPFADRPDAEKSAHFWFLDGKPASSGLKKLEELQTDSESFELNGPVFYLHAPDGIGRSKLAEVVEKALGVPTTARKLSTLLKMLALLEG</sequence>
<keyword evidence="2" id="KW-1185">Reference proteome</keyword>
<dbReference type="InParanoid" id="A0A371R8L4"/>
<dbReference type="InterPro" id="IPR012545">
    <property type="entry name" value="DUF1697"/>
</dbReference>
<organism evidence="1 2">
    <name type="scientific">Parvularcula marina</name>
    <dbReference type="NCBI Taxonomy" id="2292771"/>
    <lineage>
        <taxon>Bacteria</taxon>
        <taxon>Pseudomonadati</taxon>
        <taxon>Pseudomonadota</taxon>
        <taxon>Alphaproteobacteria</taxon>
        <taxon>Parvularculales</taxon>
        <taxon>Parvularculaceae</taxon>
        <taxon>Parvularcula</taxon>
    </lineage>
</organism>
<dbReference type="AlphaFoldDB" id="A0A371R8L4"/>
<dbReference type="SUPFAM" id="SSF160379">
    <property type="entry name" value="SP0830-like"/>
    <property type="match status" value="1"/>
</dbReference>
<evidence type="ECO:0000313" key="2">
    <source>
        <dbReference type="Proteomes" id="UP000264589"/>
    </source>
</evidence>
<comment type="caution">
    <text evidence="1">The sequence shown here is derived from an EMBL/GenBank/DDBJ whole genome shotgun (WGS) entry which is preliminary data.</text>
</comment>
<protein>
    <submittedName>
        <fullName evidence="1">DUF1697 domain-containing protein</fullName>
    </submittedName>
</protein>
<dbReference type="OrthoDB" id="9806494at2"/>
<dbReference type="PIRSF" id="PIRSF008502">
    <property type="entry name" value="UCP008502"/>
    <property type="match status" value="1"/>
</dbReference>
<evidence type="ECO:0000313" key="1">
    <source>
        <dbReference type="EMBL" id="RFB01738.1"/>
    </source>
</evidence>
<dbReference type="EMBL" id="QUQO01000002">
    <property type="protein sequence ID" value="RFB01738.1"/>
    <property type="molecule type" value="Genomic_DNA"/>
</dbReference>